<dbReference type="SUPFAM" id="SSF56112">
    <property type="entry name" value="Protein kinase-like (PK-like)"/>
    <property type="match status" value="1"/>
</dbReference>
<dbReference type="InterPro" id="IPR008271">
    <property type="entry name" value="Ser/Thr_kinase_AS"/>
</dbReference>
<keyword evidence="9" id="KW-0732">Signal</keyword>
<comment type="catalytic activity">
    <reaction evidence="18">
        <text>L-seryl-[protein] + ATP = O-phospho-L-seryl-[protein] + ADP + H(+)</text>
        <dbReference type="Rhea" id="RHEA:17989"/>
        <dbReference type="Rhea" id="RHEA-COMP:9863"/>
        <dbReference type="Rhea" id="RHEA-COMP:11604"/>
        <dbReference type="ChEBI" id="CHEBI:15378"/>
        <dbReference type="ChEBI" id="CHEBI:29999"/>
        <dbReference type="ChEBI" id="CHEBI:30616"/>
        <dbReference type="ChEBI" id="CHEBI:83421"/>
        <dbReference type="ChEBI" id="CHEBI:456216"/>
        <dbReference type="EC" id="2.7.11.1"/>
    </reaction>
</comment>
<dbReference type="eggNOG" id="ENOG502QQPF">
    <property type="taxonomic scope" value="Eukaryota"/>
</dbReference>
<feature type="region of interest" description="Disordered" evidence="20">
    <location>
        <begin position="1053"/>
        <end position="1078"/>
    </location>
</feature>
<dbReference type="Gene3D" id="1.10.510.10">
    <property type="entry name" value="Transferase(Phosphotransferase) domain 1"/>
    <property type="match status" value="1"/>
</dbReference>
<keyword evidence="10" id="KW-0677">Repeat</keyword>
<dbReference type="Proteomes" id="UP000026962">
    <property type="component" value="Chromosome 5"/>
</dbReference>
<evidence type="ECO:0000256" key="6">
    <source>
        <dbReference type="ARBA" id="ARBA00022614"/>
    </source>
</evidence>
<evidence type="ECO:0000256" key="12">
    <source>
        <dbReference type="ARBA" id="ARBA00022777"/>
    </source>
</evidence>
<evidence type="ECO:0000256" key="8">
    <source>
        <dbReference type="ARBA" id="ARBA00022692"/>
    </source>
</evidence>
<protein>
    <recommendedName>
        <fullName evidence="3">non-specific serine/threonine protein kinase</fullName>
        <ecNumber evidence="3">2.7.11.1</ecNumber>
    </recommendedName>
</protein>
<evidence type="ECO:0000256" key="20">
    <source>
        <dbReference type="SAM" id="MobiDB-lite"/>
    </source>
</evidence>
<dbReference type="Pfam" id="PF23598">
    <property type="entry name" value="LRR_14"/>
    <property type="match status" value="1"/>
</dbReference>
<evidence type="ECO:0000256" key="9">
    <source>
        <dbReference type="ARBA" id="ARBA00022729"/>
    </source>
</evidence>
<evidence type="ECO:0000256" key="3">
    <source>
        <dbReference type="ARBA" id="ARBA00012513"/>
    </source>
</evidence>
<evidence type="ECO:0000256" key="4">
    <source>
        <dbReference type="ARBA" id="ARBA00022475"/>
    </source>
</evidence>
<evidence type="ECO:0000256" key="2">
    <source>
        <dbReference type="ARBA" id="ARBA00008684"/>
    </source>
</evidence>
<keyword evidence="7" id="KW-0808">Transferase</keyword>
<dbReference type="FunFam" id="3.30.200.20:FF:000622">
    <property type="entry name" value="Putative leucine-rich repeat receptor-like protein kinase family protein"/>
    <property type="match status" value="1"/>
</dbReference>
<reference evidence="23" key="1">
    <citation type="submission" date="2015-04" db="UniProtKB">
        <authorList>
            <consortium name="EnsemblPlants"/>
        </authorList>
    </citation>
    <scope>IDENTIFICATION</scope>
</reference>
<comment type="similarity">
    <text evidence="2">Belongs to the protein kinase superfamily. Ser/Thr protein kinase family.</text>
</comment>
<dbReference type="InterPro" id="IPR003591">
    <property type="entry name" value="Leu-rich_rpt_typical-subtyp"/>
</dbReference>
<dbReference type="Pfam" id="PF07714">
    <property type="entry name" value="PK_Tyr_Ser-Thr"/>
    <property type="match status" value="1"/>
</dbReference>
<proteinExistence type="inferred from homology"/>
<dbReference type="Pfam" id="PF08263">
    <property type="entry name" value="LRRNT_2"/>
    <property type="match status" value="1"/>
</dbReference>
<sequence length="1078" mass="115524">MAQPRLSRWSPRWLLATPSERTCSPAATKKPRQAMAFPSGKAYLHLLLVILTCLVARRGAAQQGGVDEKQLLLQIKRAWGDPAALASWTDAAPHCRWMYVSCDGGGTGRVTSLSLPNVTVAGTVPDTIGGLTALTVLNLQNTSVGGVFPAFLYNLTGIISIDLSMNSIGGDLPDDIGRLGKNLTYLALNNNNFTGEIPAAVSKLKNLKVLTLNCNQLTGTIPAALGEITSLETLKLEVNQFSDGELPGSFKNLTSLKTVWLAQCNLTGEFPSYVTEMMEIEYLDLSQNSFTGSIPPGIWNLPKLQYLFLYTNKLTGDVVVNGKIGAASLIYLDISDNQLTGTIPESFGSLMNLTNLVLMMNSFSGEIPASLAQLPSLVILKLFENNLSGQLPAELGKHSPFLRDIEVDNNNLTGPIPEGVCENRRLWIISAAGNRLNGSIPASLATCPALLSLQLQDNELSGEVPAALWTETRLITVLLQNNGQLTGSLPEKLFWNLTRLYIHNNRFSGRLPATATKLQKFNAENNLFSGEIPDGFAAGMPLLQELDLSRNQLSGPIPASIASLSGLSQMNFSRNQFTGEIPAGLGSMPVLTLLDLSSNKLSGGIPTALGSLKVNQLNLSSNQLTGEIPAALAVSAYDQSFLGNPGLCVSAPPSGNFAGLRSCAAKASDGVSPGLRSGLLAAGAVLVVLIGALAFFVVRDIKRRKRLARTEPAWKLTPFQPLDFSEASLVRGLADENVIGKGGSGRVYRVAYTSRSSGGAGGTVAVKRIWTGGKLDKNLEREFDSEVNILGHVRHTNIVKLLCCLSREETKLLVYEYMDNGSLDKWLHGNKWLAGGETARAPSVRRAPLDWPARIKVAVGAARGLCYMHHECSPPIVHRDIKSSNILLDAELTAKVADFGLARMLAQAGTPNTMTAVAGSFGYMAPECAYTRKVNEKVDVYSFGVVLLELITGREAHDGGEHGSLAEWAWRHLQSGRSIADAADRCITDAGYGDDAEVVFKLGIICTGAQPATRPTMRDVLQILVRCEQAHQNTVDGKVAEFDGDGAPFLPVRGGSRRKQLSDTKGIDDGNGSLDSIV</sequence>
<evidence type="ECO:0000256" key="13">
    <source>
        <dbReference type="ARBA" id="ARBA00022840"/>
    </source>
</evidence>
<comment type="subcellular location">
    <subcellularLocation>
        <location evidence="1">Cell membrane</location>
        <topology evidence="1">Single-pass membrane protein</topology>
    </subcellularLocation>
</comment>
<keyword evidence="16" id="KW-0325">Glycoprotein</keyword>
<dbReference type="OMA" id="KLTTVWL"/>
<dbReference type="InterPro" id="IPR051420">
    <property type="entry name" value="Ser_Thr_Kinases_DiverseReg"/>
</dbReference>
<feature type="domain" description="Protein kinase" evidence="22">
    <location>
        <begin position="733"/>
        <end position="1034"/>
    </location>
</feature>
<comment type="catalytic activity">
    <reaction evidence="17">
        <text>L-threonyl-[protein] + ATP = O-phospho-L-threonyl-[protein] + ADP + H(+)</text>
        <dbReference type="Rhea" id="RHEA:46608"/>
        <dbReference type="Rhea" id="RHEA-COMP:11060"/>
        <dbReference type="Rhea" id="RHEA-COMP:11605"/>
        <dbReference type="ChEBI" id="CHEBI:15378"/>
        <dbReference type="ChEBI" id="CHEBI:30013"/>
        <dbReference type="ChEBI" id="CHEBI:30616"/>
        <dbReference type="ChEBI" id="CHEBI:61977"/>
        <dbReference type="ChEBI" id="CHEBI:456216"/>
        <dbReference type="EC" id="2.7.11.1"/>
    </reaction>
</comment>
<dbReference type="HOGENOM" id="CLU_000288_22_1_1"/>
<dbReference type="InterPro" id="IPR000719">
    <property type="entry name" value="Prot_kinase_dom"/>
</dbReference>
<dbReference type="SMART" id="SM00220">
    <property type="entry name" value="S_TKc"/>
    <property type="match status" value="1"/>
</dbReference>
<keyword evidence="5" id="KW-0723">Serine/threonine-protein kinase</keyword>
<dbReference type="PROSITE" id="PS00108">
    <property type="entry name" value="PROTEIN_KINASE_ST"/>
    <property type="match status" value="1"/>
</dbReference>
<dbReference type="Pfam" id="PF00560">
    <property type="entry name" value="LRR_1"/>
    <property type="match status" value="3"/>
</dbReference>
<dbReference type="SUPFAM" id="SSF52047">
    <property type="entry name" value="RNI-like"/>
    <property type="match status" value="2"/>
</dbReference>
<evidence type="ECO:0000256" key="5">
    <source>
        <dbReference type="ARBA" id="ARBA00022527"/>
    </source>
</evidence>
<dbReference type="CDD" id="cd14066">
    <property type="entry name" value="STKc_IRAK"/>
    <property type="match status" value="1"/>
</dbReference>
<feature type="transmembrane region" description="Helical" evidence="21">
    <location>
        <begin position="678"/>
        <end position="698"/>
    </location>
</feature>
<evidence type="ECO:0000256" key="11">
    <source>
        <dbReference type="ARBA" id="ARBA00022741"/>
    </source>
</evidence>
<organism evidence="23">
    <name type="scientific">Oryza punctata</name>
    <name type="common">Red rice</name>
    <dbReference type="NCBI Taxonomy" id="4537"/>
    <lineage>
        <taxon>Eukaryota</taxon>
        <taxon>Viridiplantae</taxon>
        <taxon>Streptophyta</taxon>
        <taxon>Embryophyta</taxon>
        <taxon>Tracheophyta</taxon>
        <taxon>Spermatophyta</taxon>
        <taxon>Magnoliopsida</taxon>
        <taxon>Liliopsida</taxon>
        <taxon>Poales</taxon>
        <taxon>Poaceae</taxon>
        <taxon>BOP clade</taxon>
        <taxon>Oryzoideae</taxon>
        <taxon>Oryzeae</taxon>
        <taxon>Oryzinae</taxon>
        <taxon>Oryza</taxon>
    </lineage>
</organism>
<evidence type="ECO:0000313" key="24">
    <source>
        <dbReference type="Proteomes" id="UP000026962"/>
    </source>
</evidence>
<evidence type="ECO:0000259" key="22">
    <source>
        <dbReference type="PROSITE" id="PS50011"/>
    </source>
</evidence>
<dbReference type="InterPro" id="IPR011009">
    <property type="entry name" value="Kinase-like_dom_sf"/>
</dbReference>
<dbReference type="EnsemblPlants" id="OPUNC05G20750.1">
    <property type="protein sequence ID" value="OPUNC05G20750.1"/>
    <property type="gene ID" value="OPUNC05G20750"/>
</dbReference>
<dbReference type="Gramene" id="OPUNC05G20750.1">
    <property type="protein sequence ID" value="OPUNC05G20750.1"/>
    <property type="gene ID" value="OPUNC05G20750"/>
</dbReference>
<evidence type="ECO:0000256" key="14">
    <source>
        <dbReference type="ARBA" id="ARBA00022989"/>
    </source>
</evidence>
<evidence type="ECO:0000256" key="1">
    <source>
        <dbReference type="ARBA" id="ARBA00004162"/>
    </source>
</evidence>
<keyword evidence="12" id="KW-0418">Kinase</keyword>
<name>A0A0E0L4T4_ORYPU</name>
<dbReference type="Gene3D" id="3.80.10.10">
    <property type="entry name" value="Ribonuclease Inhibitor"/>
    <property type="match status" value="4"/>
</dbReference>
<dbReference type="InterPro" id="IPR032675">
    <property type="entry name" value="LRR_dom_sf"/>
</dbReference>
<evidence type="ECO:0000256" key="17">
    <source>
        <dbReference type="ARBA" id="ARBA00047899"/>
    </source>
</evidence>
<keyword evidence="14 21" id="KW-1133">Transmembrane helix</keyword>
<dbReference type="EC" id="2.7.11.1" evidence="3"/>
<keyword evidence="6" id="KW-0433">Leucine-rich repeat</keyword>
<keyword evidence="13 19" id="KW-0067">ATP-binding</keyword>
<dbReference type="FunFam" id="1.10.510.10:FF:000714">
    <property type="entry name" value="Kinase family with leucine-rich repeat domain-containing protein"/>
    <property type="match status" value="1"/>
</dbReference>
<dbReference type="GO" id="GO:0005524">
    <property type="term" value="F:ATP binding"/>
    <property type="evidence" value="ECO:0007669"/>
    <property type="project" value="UniProtKB-UniRule"/>
</dbReference>
<accession>A0A0E0L4T4</accession>
<dbReference type="InterPro" id="IPR055414">
    <property type="entry name" value="LRR_R13L4/SHOC2-like"/>
</dbReference>
<dbReference type="Gene3D" id="3.30.200.20">
    <property type="entry name" value="Phosphorylase Kinase, domain 1"/>
    <property type="match status" value="1"/>
</dbReference>
<keyword evidence="4" id="KW-1003">Cell membrane</keyword>
<dbReference type="PANTHER" id="PTHR48005">
    <property type="entry name" value="LEUCINE RICH REPEAT KINASE 2"/>
    <property type="match status" value="1"/>
</dbReference>
<dbReference type="PANTHER" id="PTHR48005:SF85">
    <property type="entry name" value="PROTEIN KINASE DOMAIN-CONTAINING PROTEIN"/>
    <property type="match status" value="1"/>
</dbReference>
<feature type="binding site" evidence="19">
    <location>
        <position position="767"/>
    </location>
    <ligand>
        <name>ATP</name>
        <dbReference type="ChEBI" id="CHEBI:30616"/>
    </ligand>
</feature>
<reference evidence="23" key="2">
    <citation type="submission" date="2018-05" db="EMBL/GenBank/DDBJ databases">
        <title>OpunRS2 (Oryza punctata Reference Sequence Version 2).</title>
        <authorList>
            <person name="Zhang J."/>
            <person name="Kudrna D."/>
            <person name="Lee S."/>
            <person name="Talag J."/>
            <person name="Welchert J."/>
            <person name="Wing R.A."/>
        </authorList>
    </citation>
    <scope>NUCLEOTIDE SEQUENCE [LARGE SCALE GENOMIC DNA]</scope>
</reference>
<evidence type="ECO:0000256" key="16">
    <source>
        <dbReference type="ARBA" id="ARBA00023180"/>
    </source>
</evidence>
<dbReference type="FunFam" id="3.80.10.10:FF:000669">
    <property type="entry name" value="Putative leucine-rich repeat receptor-like protein kinase family protein"/>
    <property type="match status" value="1"/>
</dbReference>
<dbReference type="GO" id="GO:0004674">
    <property type="term" value="F:protein serine/threonine kinase activity"/>
    <property type="evidence" value="ECO:0007669"/>
    <property type="project" value="UniProtKB-KW"/>
</dbReference>
<dbReference type="PROSITE" id="PS50011">
    <property type="entry name" value="PROTEIN_KINASE_DOM"/>
    <property type="match status" value="1"/>
</dbReference>
<keyword evidence="11 19" id="KW-0547">Nucleotide-binding</keyword>
<evidence type="ECO:0000256" key="7">
    <source>
        <dbReference type="ARBA" id="ARBA00022679"/>
    </source>
</evidence>
<dbReference type="FunFam" id="3.80.10.10:FF:000685">
    <property type="entry name" value="Leucine-rich repeat receptor-like protein kinase"/>
    <property type="match status" value="1"/>
</dbReference>
<evidence type="ECO:0000256" key="18">
    <source>
        <dbReference type="ARBA" id="ARBA00048679"/>
    </source>
</evidence>
<dbReference type="FunFam" id="3.80.10.10:FF:000041">
    <property type="entry name" value="LRR receptor-like serine/threonine-protein kinase ERECTA"/>
    <property type="match status" value="1"/>
</dbReference>
<dbReference type="InterPro" id="IPR017441">
    <property type="entry name" value="Protein_kinase_ATP_BS"/>
</dbReference>
<dbReference type="GO" id="GO:0005886">
    <property type="term" value="C:plasma membrane"/>
    <property type="evidence" value="ECO:0007669"/>
    <property type="project" value="UniProtKB-SubCell"/>
</dbReference>
<evidence type="ECO:0000256" key="21">
    <source>
        <dbReference type="SAM" id="Phobius"/>
    </source>
</evidence>
<keyword evidence="15 21" id="KW-0472">Membrane</keyword>
<keyword evidence="8 21" id="KW-0812">Transmembrane</keyword>
<dbReference type="InterPro" id="IPR001611">
    <property type="entry name" value="Leu-rich_rpt"/>
</dbReference>
<evidence type="ECO:0000256" key="10">
    <source>
        <dbReference type="ARBA" id="ARBA00022737"/>
    </source>
</evidence>
<evidence type="ECO:0000256" key="15">
    <source>
        <dbReference type="ARBA" id="ARBA00023136"/>
    </source>
</evidence>
<dbReference type="InterPro" id="IPR001245">
    <property type="entry name" value="Ser-Thr/Tyr_kinase_cat_dom"/>
</dbReference>
<dbReference type="InterPro" id="IPR013210">
    <property type="entry name" value="LRR_N_plant-typ"/>
</dbReference>
<evidence type="ECO:0000256" key="19">
    <source>
        <dbReference type="PROSITE-ProRule" id="PRU10141"/>
    </source>
</evidence>
<dbReference type="PROSITE" id="PS00107">
    <property type="entry name" value="PROTEIN_KINASE_ATP"/>
    <property type="match status" value="1"/>
</dbReference>
<dbReference type="STRING" id="4537.A0A0E0L4T4"/>
<keyword evidence="24" id="KW-1185">Reference proteome</keyword>
<dbReference type="FunFam" id="3.80.10.10:FF:000642">
    <property type="entry name" value="Leucine-rich receptor-like protein kinase family protein"/>
    <property type="match status" value="1"/>
</dbReference>
<evidence type="ECO:0000313" key="23">
    <source>
        <dbReference type="EnsemblPlants" id="OPUNC05G20750.1"/>
    </source>
</evidence>
<dbReference type="SMART" id="SM00369">
    <property type="entry name" value="LRR_TYP"/>
    <property type="match status" value="5"/>
</dbReference>
<dbReference type="AlphaFoldDB" id="A0A0E0L4T4"/>